<accession>A0A0D6LFC4</accession>
<evidence type="ECO:0000313" key="2">
    <source>
        <dbReference type="Proteomes" id="UP000054495"/>
    </source>
</evidence>
<sequence length="319" mass="36818">MLTIVYPRESDRACRDFRVKFPDEIIHDSLPGQLWFGAECLAAGSSIIDHESESDAIRPLAKELTRHLDSLRDLLKVLYAEFDYFLYFWECLIFKDQSLRDPLIYTDAIKESLLKFDHLFAAFEFQYVSAMVPVKSVKEHDAQLDVAVLFSDVLERALAQRLITQEQIDSFDPIVMICIPRLAIVWGLIYYPEGALNVDGPQENISEMFRPYYSLLSKIRNLLLALTPNELLKVGLKFCFSHFQHKCMNCFSSRDEFGRSKTLFVCISGVADQLQTNYSSEVRKVLKLILQPTEVIPVYEVDIFISLRSVVVIFFQDLL</sequence>
<dbReference type="EMBL" id="KE125173">
    <property type="protein sequence ID" value="EPB70669.1"/>
    <property type="molecule type" value="Genomic_DNA"/>
</dbReference>
<dbReference type="Proteomes" id="UP000054495">
    <property type="component" value="Unassembled WGS sequence"/>
</dbReference>
<dbReference type="GO" id="GO:0031901">
    <property type="term" value="C:early endosome membrane"/>
    <property type="evidence" value="ECO:0007669"/>
    <property type="project" value="TreeGrafter"/>
</dbReference>
<dbReference type="InterPro" id="IPR051118">
    <property type="entry name" value="LST-2"/>
</dbReference>
<dbReference type="AlphaFoldDB" id="A0A0D6LFC4"/>
<keyword evidence="2" id="KW-1185">Reference proteome</keyword>
<dbReference type="PANTHER" id="PTHR46465:SF2">
    <property type="entry name" value="LATERAL SIGNALING TARGET PROTEIN 2 HOMOLOG"/>
    <property type="match status" value="1"/>
</dbReference>
<proteinExistence type="predicted"/>
<gene>
    <name evidence="1" type="ORF">ANCCEY_10247</name>
</gene>
<dbReference type="PANTHER" id="PTHR46465">
    <property type="entry name" value="LATERAL SIGNALING TARGET PROTEIN 2 HOMOLOG"/>
    <property type="match status" value="1"/>
</dbReference>
<evidence type="ECO:0000313" key="1">
    <source>
        <dbReference type="EMBL" id="EPB70669.1"/>
    </source>
</evidence>
<organism evidence="1 2">
    <name type="scientific">Ancylostoma ceylanicum</name>
    <dbReference type="NCBI Taxonomy" id="53326"/>
    <lineage>
        <taxon>Eukaryota</taxon>
        <taxon>Metazoa</taxon>
        <taxon>Ecdysozoa</taxon>
        <taxon>Nematoda</taxon>
        <taxon>Chromadorea</taxon>
        <taxon>Rhabditida</taxon>
        <taxon>Rhabditina</taxon>
        <taxon>Rhabditomorpha</taxon>
        <taxon>Strongyloidea</taxon>
        <taxon>Ancylostomatidae</taxon>
        <taxon>Ancylostomatinae</taxon>
        <taxon>Ancylostoma</taxon>
    </lineage>
</organism>
<protein>
    <submittedName>
        <fullName evidence="1">Uncharacterized protein</fullName>
    </submittedName>
</protein>
<name>A0A0D6LFC4_9BILA</name>
<reference evidence="1 2" key="1">
    <citation type="submission" date="2013-05" db="EMBL/GenBank/DDBJ databases">
        <title>Draft genome of the parasitic nematode Anyclostoma ceylanicum.</title>
        <authorList>
            <person name="Mitreva M."/>
        </authorList>
    </citation>
    <scope>NUCLEOTIDE SEQUENCE [LARGE SCALE GENOMIC DNA]</scope>
</reference>